<dbReference type="Proteomes" id="UP000824071">
    <property type="component" value="Unassembled WGS sequence"/>
</dbReference>
<name>A0A9D1IDR2_9FIRM</name>
<dbReference type="SMART" id="SM00382">
    <property type="entry name" value="AAA"/>
    <property type="match status" value="1"/>
</dbReference>
<evidence type="ECO:0000259" key="1">
    <source>
        <dbReference type="SMART" id="SM00382"/>
    </source>
</evidence>
<dbReference type="Gene3D" id="3.40.50.300">
    <property type="entry name" value="P-loop containing nucleotide triphosphate hydrolases"/>
    <property type="match status" value="1"/>
</dbReference>
<dbReference type="EMBL" id="DVMW01000024">
    <property type="protein sequence ID" value="HIU35555.1"/>
    <property type="molecule type" value="Genomic_DNA"/>
</dbReference>
<reference evidence="2" key="2">
    <citation type="journal article" date="2021" name="PeerJ">
        <title>Extensive microbial diversity within the chicken gut microbiome revealed by metagenomics and culture.</title>
        <authorList>
            <person name="Gilroy R."/>
            <person name="Ravi A."/>
            <person name="Getino M."/>
            <person name="Pursley I."/>
            <person name="Horton D.L."/>
            <person name="Alikhan N.F."/>
            <person name="Baker D."/>
            <person name="Gharbi K."/>
            <person name="Hall N."/>
            <person name="Watson M."/>
            <person name="Adriaenssens E.M."/>
            <person name="Foster-Nyarko E."/>
            <person name="Jarju S."/>
            <person name="Secka A."/>
            <person name="Antonio M."/>
            <person name="Oren A."/>
            <person name="Chaudhuri R.R."/>
            <person name="La Ragione R."/>
            <person name="Hildebrand F."/>
            <person name="Pallen M.J."/>
        </authorList>
    </citation>
    <scope>NUCLEOTIDE SEQUENCE</scope>
    <source>
        <strain evidence="2">ChiGjej1B1-19959</strain>
    </source>
</reference>
<dbReference type="GO" id="GO:0016301">
    <property type="term" value="F:kinase activity"/>
    <property type="evidence" value="ECO:0007669"/>
    <property type="project" value="InterPro"/>
</dbReference>
<feature type="domain" description="AAA+ ATPase" evidence="1">
    <location>
        <begin position="49"/>
        <end position="202"/>
    </location>
</feature>
<dbReference type="InterPro" id="IPR006083">
    <property type="entry name" value="PRK/URK"/>
</dbReference>
<dbReference type="GO" id="GO:0005524">
    <property type="term" value="F:ATP binding"/>
    <property type="evidence" value="ECO:0007669"/>
    <property type="project" value="InterPro"/>
</dbReference>
<evidence type="ECO:0000313" key="3">
    <source>
        <dbReference type="Proteomes" id="UP000824071"/>
    </source>
</evidence>
<dbReference type="Pfam" id="PF00485">
    <property type="entry name" value="PRK"/>
    <property type="match status" value="1"/>
</dbReference>
<dbReference type="SUPFAM" id="SSF52540">
    <property type="entry name" value="P-loop containing nucleoside triphosphate hydrolases"/>
    <property type="match status" value="1"/>
</dbReference>
<comment type="caution">
    <text evidence="2">The sequence shown here is derived from an EMBL/GenBank/DDBJ whole genome shotgun (WGS) entry which is preliminary data.</text>
</comment>
<dbReference type="InterPro" id="IPR027417">
    <property type="entry name" value="P-loop_NTPase"/>
</dbReference>
<dbReference type="PANTHER" id="PTHR10285">
    <property type="entry name" value="URIDINE KINASE"/>
    <property type="match status" value="1"/>
</dbReference>
<protein>
    <submittedName>
        <fullName evidence="2">AAA family ATPase</fullName>
    </submittedName>
</protein>
<proteinExistence type="predicted"/>
<dbReference type="InterPro" id="IPR003593">
    <property type="entry name" value="AAA+_ATPase"/>
</dbReference>
<reference evidence="2" key="1">
    <citation type="submission" date="2020-10" db="EMBL/GenBank/DDBJ databases">
        <authorList>
            <person name="Gilroy R."/>
        </authorList>
    </citation>
    <scope>NUCLEOTIDE SEQUENCE</scope>
    <source>
        <strain evidence="2">ChiGjej1B1-19959</strain>
    </source>
</reference>
<dbReference type="CDD" id="cd02028">
    <property type="entry name" value="UMPK_like"/>
    <property type="match status" value="1"/>
</dbReference>
<dbReference type="AlphaFoldDB" id="A0A9D1IDR2"/>
<gene>
    <name evidence="2" type="ORF">IAC53_02985</name>
</gene>
<sequence length="316" mass="35165">MNALPQYPDTLESINRLARTDPRALVGFSEARFEQALDAAVDRVMQERGREIVMLAGPSGSGKTTAARKLAARFRALGLQSDVLSLDDFYLDRDDIPCGADGKPDYESVRALDLPLLQTALSDLLAGREAALPTFDFTVGRRAPAWRTLRLGEQDAVIVEGLHALNPLVTARLPRENVLKLYLRVARRICRADGEVLLRRRELRLVRRLLRDRRERASSAAHTLSLWGNVLLGEQNYLLPYRGTADMDLDSTYLCEPCVFASAAIDFLEDADLPKDARGAAEHLTAALRQFVRIDPSFVPEGSLLREFLGRAGLRD</sequence>
<accession>A0A9D1IDR2</accession>
<organism evidence="2 3">
    <name type="scientific">Candidatus Fimenecus excrementigallinarum</name>
    <dbReference type="NCBI Taxonomy" id="2840816"/>
    <lineage>
        <taxon>Bacteria</taxon>
        <taxon>Bacillati</taxon>
        <taxon>Bacillota</taxon>
        <taxon>Clostridia</taxon>
        <taxon>Candidatus Fimenecus</taxon>
    </lineage>
</organism>
<dbReference type="PRINTS" id="PR00988">
    <property type="entry name" value="URIDINKINASE"/>
</dbReference>
<evidence type="ECO:0000313" key="2">
    <source>
        <dbReference type="EMBL" id="HIU35555.1"/>
    </source>
</evidence>